<accession>A0ABS8SPQ1</accession>
<organism evidence="1 2">
    <name type="scientific">Datura stramonium</name>
    <name type="common">Jimsonweed</name>
    <name type="synonym">Common thornapple</name>
    <dbReference type="NCBI Taxonomy" id="4076"/>
    <lineage>
        <taxon>Eukaryota</taxon>
        <taxon>Viridiplantae</taxon>
        <taxon>Streptophyta</taxon>
        <taxon>Embryophyta</taxon>
        <taxon>Tracheophyta</taxon>
        <taxon>Spermatophyta</taxon>
        <taxon>Magnoliopsida</taxon>
        <taxon>eudicotyledons</taxon>
        <taxon>Gunneridae</taxon>
        <taxon>Pentapetalae</taxon>
        <taxon>asterids</taxon>
        <taxon>lamiids</taxon>
        <taxon>Solanales</taxon>
        <taxon>Solanaceae</taxon>
        <taxon>Solanoideae</taxon>
        <taxon>Datureae</taxon>
        <taxon>Datura</taxon>
    </lineage>
</organism>
<comment type="caution">
    <text evidence="1">The sequence shown here is derived from an EMBL/GenBank/DDBJ whole genome shotgun (WGS) entry which is preliminary data.</text>
</comment>
<protein>
    <submittedName>
        <fullName evidence="1">Uncharacterized protein</fullName>
    </submittedName>
</protein>
<evidence type="ECO:0000313" key="2">
    <source>
        <dbReference type="Proteomes" id="UP000823775"/>
    </source>
</evidence>
<evidence type="ECO:0000313" key="1">
    <source>
        <dbReference type="EMBL" id="MCD7460750.1"/>
    </source>
</evidence>
<reference evidence="1 2" key="1">
    <citation type="journal article" date="2021" name="BMC Genomics">
        <title>Datura genome reveals duplications of psychoactive alkaloid biosynthetic genes and high mutation rate following tissue culture.</title>
        <authorList>
            <person name="Rajewski A."/>
            <person name="Carter-House D."/>
            <person name="Stajich J."/>
            <person name="Litt A."/>
        </authorList>
    </citation>
    <scope>NUCLEOTIDE SEQUENCE [LARGE SCALE GENOMIC DNA]</scope>
    <source>
        <strain evidence="1">AR-01</strain>
    </source>
</reference>
<name>A0ABS8SPQ1_DATST</name>
<proteinExistence type="predicted"/>
<dbReference type="EMBL" id="JACEIK010000675">
    <property type="protein sequence ID" value="MCD7460750.1"/>
    <property type="molecule type" value="Genomic_DNA"/>
</dbReference>
<gene>
    <name evidence="1" type="ORF">HAX54_044331</name>
</gene>
<keyword evidence="2" id="KW-1185">Reference proteome</keyword>
<sequence length="124" mass="14031">MAYSSSGQAKYRLPTVKVKSAQFDVKKKGKCYVRVSTHKDNQLKTSVAEYPLDAESEEEESVVYDTDTEYKSDSGNENYLSSCWSYRVSESLKIWGCDSDKISKGELDVEIHQWLVILTGNDLA</sequence>
<dbReference type="Proteomes" id="UP000823775">
    <property type="component" value="Unassembled WGS sequence"/>
</dbReference>